<gene>
    <name evidence="1" type="ORF">CEXT_224691</name>
</gene>
<dbReference type="EMBL" id="BPLR01017672">
    <property type="protein sequence ID" value="GIY93518.1"/>
    <property type="molecule type" value="Genomic_DNA"/>
</dbReference>
<evidence type="ECO:0000313" key="1">
    <source>
        <dbReference type="EMBL" id="GIY93518.1"/>
    </source>
</evidence>
<proteinExistence type="predicted"/>
<dbReference type="AlphaFoldDB" id="A0AAV4XGH7"/>
<comment type="caution">
    <text evidence="1">The sequence shown here is derived from an EMBL/GenBank/DDBJ whole genome shotgun (WGS) entry which is preliminary data.</text>
</comment>
<reference evidence="1 2" key="1">
    <citation type="submission" date="2021-06" db="EMBL/GenBank/DDBJ databases">
        <title>Caerostris extrusa draft genome.</title>
        <authorList>
            <person name="Kono N."/>
            <person name="Arakawa K."/>
        </authorList>
    </citation>
    <scope>NUCLEOTIDE SEQUENCE [LARGE SCALE GENOMIC DNA]</scope>
</reference>
<name>A0AAV4XGH7_CAEEX</name>
<keyword evidence="2" id="KW-1185">Reference proteome</keyword>
<evidence type="ECO:0000313" key="2">
    <source>
        <dbReference type="Proteomes" id="UP001054945"/>
    </source>
</evidence>
<accession>A0AAV4XGH7</accession>
<dbReference type="Proteomes" id="UP001054945">
    <property type="component" value="Unassembled WGS sequence"/>
</dbReference>
<sequence length="94" mass="10920">MRQSVGRRQSWIKGGLSTSKATFYGAGTQLRKRALSPPFRLLGWDSRISPWSFKSHFLDFLAHVRLSFGFYDEGKRESGIFVHDSYFLLTKEWS</sequence>
<protein>
    <submittedName>
        <fullName evidence="1">Uncharacterized protein</fullName>
    </submittedName>
</protein>
<organism evidence="1 2">
    <name type="scientific">Caerostris extrusa</name>
    <name type="common">Bark spider</name>
    <name type="synonym">Caerostris bankana</name>
    <dbReference type="NCBI Taxonomy" id="172846"/>
    <lineage>
        <taxon>Eukaryota</taxon>
        <taxon>Metazoa</taxon>
        <taxon>Ecdysozoa</taxon>
        <taxon>Arthropoda</taxon>
        <taxon>Chelicerata</taxon>
        <taxon>Arachnida</taxon>
        <taxon>Araneae</taxon>
        <taxon>Araneomorphae</taxon>
        <taxon>Entelegynae</taxon>
        <taxon>Araneoidea</taxon>
        <taxon>Araneidae</taxon>
        <taxon>Caerostris</taxon>
    </lineage>
</organism>